<keyword evidence="1" id="KW-0812">Transmembrane</keyword>
<reference evidence="2 3" key="1">
    <citation type="journal article" date="2019" name="Nat. Ecol. Evol.">
        <title>Megaphylogeny resolves global patterns of mushroom evolution.</title>
        <authorList>
            <person name="Varga T."/>
            <person name="Krizsan K."/>
            <person name="Foldi C."/>
            <person name="Dima B."/>
            <person name="Sanchez-Garcia M."/>
            <person name="Sanchez-Ramirez S."/>
            <person name="Szollosi G.J."/>
            <person name="Szarkandi J.G."/>
            <person name="Papp V."/>
            <person name="Albert L."/>
            <person name="Andreopoulos W."/>
            <person name="Angelini C."/>
            <person name="Antonin V."/>
            <person name="Barry K.W."/>
            <person name="Bougher N.L."/>
            <person name="Buchanan P."/>
            <person name="Buyck B."/>
            <person name="Bense V."/>
            <person name="Catcheside P."/>
            <person name="Chovatia M."/>
            <person name="Cooper J."/>
            <person name="Damon W."/>
            <person name="Desjardin D."/>
            <person name="Finy P."/>
            <person name="Geml J."/>
            <person name="Haridas S."/>
            <person name="Hughes K."/>
            <person name="Justo A."/>
            <person name="Karasinski D."/>
            <person name="Kautmanova I."/>
            <person name="Kiss B."/>
            <person name="Kocsube S."/>
            <person name="Kotiranta H."/>
            <person name="LaButti K.M."/>
            <person name="Lechner B.E."/>
            <person name="Liimatainen K."/>
            <person name="Lipzen A."/>
            <person name="Lukacs Z."/>
            <person name="Mihaltcheva S."/>
            <person name="Morgado L.N."/>
            <person name="Niskanen T."/>
            <person name="Noordeloos M.E."/>
            <person name="Ohm R.A."/>
            <person name="Ortiz-Santana B."/>
            <person name="Ovrebo C."/>
            <person name="Racz N."/>
            <person name="Riley R."/>
            <person name="Savchenko A."/>
            <person name="Shiryaev A."/>
            <person name="Soop K."/>
            <person name="Spirin V."/>
            <person name="Szebenyi C."/>
            <person name="Tomsovsky M."/>
            <person name="Tulloss R.E."/>
            <person name="Uehling J."/>
            <person name="Grigoriev I.V."/>
            <person name="Vagvolgyi C."/>
            <person name="Papp T."/>
            <person name="Martin F.M."/>
            <person name="Miettinen O."/>
            <person name="Hibbett D.S."/>
            <person name="Nagy L.G."/>
        </authorList>
    </citation>
    <scope>NUCLEOTIDE SEQUENCE [LARGE SCALE GENOMIC DNA]</scope>
    <source>
        <strain evidence="2 3">CBS 166.37</strain>
    </source>
</reference>
<feature type="transmembrane region" description="Helical" evidence="1">
    <location>
        <begin position="46"/>
        <end position="72"/>
    </location>
</feature>
<evidence type="ECO:0000256" key="1">
    <source>
        <dbReference type="SAM" id="Phobius"/>
    </source>
</evidence>
<organism evidence="2 3">
    <name type="scientific">Crucibulum laeve</name>
    <dbReference type="NCBI Taxonomy" id="68775"/>
    <lineage>
        <taxon>Eukaryota</taxon>
        <taxon>Fungi</taxon>
        <taxon>Dikarya</taxon>
        <taxon>Basidiomycota</taxon>
        <taxon>Agaricomycotina</taxon>
        <taxon>Agaricomycetes</taxon>
        <taxon>Agaricomycetidae</taxon>
        <taxon>Agaricales</taxon>
        <taxon>Agaricineae</taxon>
        <taxon>Nidulariaceae</taxon>
        <taxon>Crucibulum</taxon>
    </lineage>
</organism>
<dbReference type="EMBL" id="ML213680">
    <property type="protein sequence ID" value="TFK32283.1"/>
    <property type="molecule type" value="Genomic_DNA"/>
</dbReference>
<name>A0A5C3LJ84_9AGAR</name>
<feature type="transmembrane region" description="Helical" evidence="1">
    <location>
        <begin position="12"/>
        <end position="34"/>
    </location>
</feature>
<keyword evidence="1" id="KW-0472">Membrane</keyword>
<dbReference type="AlphaFoldDB" id="A0A5C3LJ84"/>
<dbReference type="Proteomes" id="UP000308652">
    <property type="component" value="Unassembled WGS sequence"/>
</dbReference>
<proteinExistence type="predicted"/>
<feature type="transmembrane region" description="Helical" evidence="1">
    <location>
        <begin position="118"/>
        <end position="147"/>
    </location>
</feature>
<sequence length="178" mass="18596">MLPNILRIAAFAFIAIAMPPMFGAISLLTGNAILREAGHSDYTTDIIAALIGAVGGVFAGVCCSTIRCLFICSSKKWFIYIRDAVSGFVFSIISGVIGFAILTVAGHALGGINVQRCIAASVVGGLLLAVVCTVLIPILTLLIMLLIGVKPTLANEPQLPQEAHASRNEAIQLGRYGV</sequence>
<evidence type="ECO:0000313" key="2">
    <source>
        <dbReference type="EMBL" id="TFK32283.1"/>
    </source>
</evidence>
<protein>
    <submittedName>
        <fullName evidence="2">Uncharacterized protein</fullName>
    </submittedName>
</protein>
<keyword evidence="3" id="KW-1185">Reference proteome</keyword>
<evidence type="ECO:0000313" key="3">
    <source>
        <dbReference type="Proteomes" id="UP000308652"/>
    </source>
</evidence>
<accession>A0A5C3LJ84</accession>
<keyword evidence="1" id="KW-1133">Transmembrane helix</keyword>
<gene>
    <name evidence="2" type="ORF">BDQ12DRAFT_739508</name>
</gene>
<feature type="transmembrane region" description="Helical" evidence="1">
    <location>
        <begin position="84"/>
        <end position="106"/>
    </location>
</feature>